<dbReference type="RefSeq" id="WP_015598350.1">
    <property type="nucleotide sequence ID" value="NC_021172.1"/>
</dbReference>
<dbReference type="KEGG" id="hdt:HYPDE_33263"/>
<dbReference type="HOGENOM" id="CLU_1382491_0_0_5"/>
<dbReference type="EMBL" id="CP005587">
    <property type="protein sequence ID" value="AGK58325.1"/>
    <property type="molecule type" value="Genomic_DNA"/>
</dbReference>
<organism evidence="1 2">
    <name type="scientific">Hyphomicrobium denitrificans 1NES1</name>
    <dbReference type="NCBI Taxonomy" id="670307"/>
    <lineage>
        <taxon>Bacteria</taxon>
        <taxon>Pseudomonadati</taxon>
        <taxon>Pseudomonadota</taxon>
        <taxon>Alphaproteobacteria</taxon>
        <taxon>Hyphomicrobiales</taxon>
        <taxon>Hyphomicrobiaceae</taxon>
        <taxon>Hyphomicrobium</taxon>
    </lineage>
</organism>
<name>N0BDX0_9HYPH</name>
<protein>
    <submittedName>
        <fullName evidence="1">Uncharacterized protein</fullName>
    </submittedName>
</protein>
<dbReference type="Proteomes" id="UP000005952">
    <property type="component" value="Chromosome"/>
</dbReference>
<proteinExistence type="predicted"/>
<dbReference type="OrthoDB" id="8071052at2"/>
<reference evidence="1 2" key="1">
    <citation type="journal article" date="2013" name="Genome Announc.">
        <title>Genome sequences for three denitrifying bacterial strains isolated from a uranium- and nitrate-contaminated subsurface environment.</title>
        <authorList>
            <person name="Venkatramanan R."/>
            <person name="Prakash O."/>
            <person name="Woyke T."/>
            <person name="Chain P."/>
            <person name="Goodwin L.A."/>
            <person name="Watson D."/>
            <person name="Brooks S."/>
            <person name="Kostka J.E."/>
            <person name="Green S.J."/>
        </authorList>
    </citation>
    <scope>NUCLEOTIDE SEQUENCE [LARGE SCALE GENOMIC DNA]</scope>
    <source>
        <strain evidence="1 2">1NES1</strain>
    </source>
</reference>
<keyword evidence="2" id="KW-1185">Reference proteome</keyword>
<evidence type="ECO:0000313" key="1">
    <source>
        <dbReference type="EMBL" id="AGK58325.1"/>
    </source>
</evidence>
<gene>
    <name evidence="1" type="ORF">HYPDE_33263</name>
</gene>
<sequence>MNSNRQFADLAPWLIAVCGIIAPDVTLAADVNLKCERADVFNPKWNAPLTFRFSGDTRGTLAVSGVLGEFAIPATRKPLTIEPVIHGESIDGVAKAHVVLPALADLESCIDRKAGQAAKPPSDDYLNAHAACLQELEPSPQGVDAVAQIRLGISHDPEDTSGEDAFVVFKIEYVGQSKAPDGKMFVEMFPAKCVLEK</sequence>
<dbReference type="AlphaFoldDB" id="N0BDX0"/>
<evidence type="ECO:0000313" key="2">
    <source>
        <dbReference type="Proteomes" id="UP000005952"/>
    </source>
</evidence>
<accession>N0BDX0</accession>